<sequence length="98" mass="11261">MSDKTLQQKVAEAHNMCRIKGDSMLDNSAREVVFEAEYDTEKQALNARDYFIQKARDIENDPANIESQITDISNGFRLKMRIVFGCQAEVVLFQMAIR</sequence>
<accession>A0A9Q6P448</accession>
<dbReference type="Gene3D" id="3.30.70.860">
    <property type="match status" value="1"/>
</dbReference>
<organism evidence="2 5">
    <name type="scientific">Histophilus somni</name>
    <name type="common">Haemophilus somnus</name>
    <dbReference type="NCBI Taxonomy" id="731"/>
    <lineage>
        <taxon>Bacteria</taxon>
        <taxon>Pseudomonadati</taxon>
        <taxon>Pseudomonadota</taxon>
        <taxon>Gammaproteobacteria</taxon>
        <taxon>Pasteurellales</taxon>
        <taxon>Pasteurellaceae</taxon>
        <taxon>Histophilus</taxon>
    </lineage>
</organism>
<dbReference type="PANTHER" id="PTHR38769:SF1">
    <property type="entry name" value="UPF0381 PROTEIN YFCZ-RELATED"/>
    <property type="match status" value="1"/>
</dbReference>
<dbReference type="GeneID" id="31487549"/>
<dbReference type="RefSeq" id="WP_011608932.1">
    <property type="nucleotide sequence ID" value="NZ_CP018802.1"/>
</dbReference>
<evidence type="ECO:0000256" key="1">
    <source>
        <dbReference type="ARBA" id="ARBA00006201"/>
    </source>
</evidence>
<comment type="similarity">
    <text evidence="1">Belongs to the UPF0381 family.</text>
</comment>
<dbReference type="EMBL" id="SNRV01000016">
    <property type="protein sequence ID" value="TEW29344.1"/>
    <property type="molecule type" value="Genomic_DNA"/>
</dbReference>
<dbReference type="AlphaFoldDB" id="A0A9Q6P448"/>
<dbReference type="Proteomes" id="UP000297565">
    <property type="component" value="Unassembled WGS sequence"/>
</dbReference>
<dbReference type="PANTHER" id="PTHR38769">
    <property type="entry name" value="UPF0381 PROTEIN YFCZ-RELATED"/>
    <property type="match status" value="1"/>
</dbReference>
<dbReference type="Proteomes" id="UP000595373">
    <property type="component" value="Chromosome"/>
</dbReference>
<evidence type="ECO:0000313" key="3">
    <source>
        <dbReference type="EMBL" id="TEW29344.1"/>
    </source>
</evidence>
<dbReference type="EMBL" id="CP066558">
    <property type="protein sequence ID" value="QQF81631.1"/>
    <property type="molecule type" value="Genomic_DNA"/>
</dbReference>
<dbReference type="InterPro" id="IPR005272">
    <property type="entry name" value="DUF406"/>
</dbReference>
<dbReference type="OrthoDB" id="6198608at2"/>
<dbReference type="OMA" id="VIFQMRI"/>
<name>A0A9Q6P448_HISSO</name>
<dbReference type="InterPro" id="IPR035571">
    <property type="entry name" value="UPF0234-like_C"/>
</dbReference>
<proteinExistence type="inferred from homology"/>
<protein>
    <submittedName>
        <fullName evidence="3">DUF406 family protein</fullName>
    </submittedName>
    <submittedName>
        <fullName evidence="2">YfcZ/YiiS family protein</fullName>
    </submittedName>
</protein>
<keyword evidence="5" id="KW-1185">Reference proteome</keyword>
<dbReference type="GO" id="GO:0005829">
    <property type="term" value="C:cytosol"/>
    <property type="evidence" value="ECO:0007669"/>
    <property type="project" value="TreeGrafter"/>
</dbReference>
<gene>
    <name evidence="3" type="ORF">E2R48_06795</name>
    <name evidence="2" type="ORF">JFL49_05935</name>
</gene>
<evidence type="ECO:0000313" key="2">
    <source>
        <dbReference type="EMBL" id="QQF81631.1"/>
    </source>
</evidence>
<dbReference type="Pfam" id="PF04175">
    <property type="entry name" value="DUF406"/>
    <property type="match status" value="1"/>
</dbReference>
<evidence type="ECO:0000313" key="5">
    <source>
        <dbReference type="Proteomes" id="UP000595373"/>
    </source>
</evidence>
<evidence type="ECO:0000313" key="4">
    <source>
        <dbReference type="Proteomes" id="UP000297565"/>
    </source>
</evidence>
<reference evidence="3 4" key="1">
    <citation type="submission" date="2019-03" db="EMBL/GenBank/DDBJ databases">
        <title>Horizontal Gene Transfer Machinery in Histophilus somni.</title>
        <authorList>
            <person name="Mostafa Nazari M."/>
            <person name="Liljebjelke K."/>
        </authorList>
    </citation>
    <scope>NUCLEOTIDE SEQUENCE [LARGE SCALE GENOMIC DNA]</scope>
    <source>
        <strain evidence="3 4">UOC-EPH-KLM-04</strain>
    </source>
</reference>
<reference evidence="2 5" key="2">
    <citation type="submission" date="2020-12" db="EMBL/GenBank/DDBJ databases">
        <title>ASc-MMNZ-VFA-070.</title>
        <authorList>
            <person name="Schryvers A."/>
            <person name="Mostafa Nazari M."/>
            <person name="Farshchi Andisi V."/>
            <person name="Timsit E."/>
            <person name="Walter Morck D."/>
        </authorList>
    </citation>
    <scope>NUCLEOTIDE SEQUENCE [LARGE SCALE GENOMIC DNA]</scope>
    <source>
        <strain evidence="2 5">ASc-MMNZ-VFA-070</strain>
    </source>
</reference>